<dbReference type="Pfam" id="PF02274">
    <property type="entry name" value="ADI"/>
    <property type="match status" value="2"/>
</dbReference>
<dbReference type="GO" id="GO:0019546">
    <property type="term" value="P:L-arginine deiminase pathway"/>
    <property type="evidence" value="ECO:0007669"/>
    <property type="project" value="TreeGrafter"/>
</dbReference>
<sequence>MNTFHKFLNEKMDLESFEDGKRITAVSTNHWGMTNSVGQIDKVVVHRPGAEIQELKKSVFEKKSNSLVLRDKNGRIKNYCQAAQPPNLERMQAQHDQLIKTLIKMGAQVIELQETSLEWTNRLFTRDIGMVIPGGMIVAQLALFLRRGETDMALKTFADLGIPIYGSIQGEGTMEGGSFLLLNERLALVGRSIRVNQEGIDQLRSILSQHSIELISVDLPATLIHLDEAITMVDIDKALVDPALLPFWLLEELQSKGIQLICLDSNDSSAINNCLTIAPGKVIFAESESKTFTKLEKFGIELHSVDVSEITKMGGGINCVTLPLIRADI</sequence>
<accession>A0A941AR33</accession>
<name>A0A941AR33_9BACI</name>
<dbReference type="GO" id="GO:0016990">
    <property type="term" value="F:arginine deiminase activity"/>
    <property type="evidence" value="ECO:0007669"/>
    <property type="project" value="TreeGrafter"/>
</dbReference>
<dbReference type="EMBL" id="JAGKSQ010000017">
    <property type="protein sequence ID" value="MBP3953577.1"/>
    <property type="molecule type" value="Genomic_DNA"/>
</dbReference>
<protein>
    <submittedName>
        <fullName evidence="1">Amidinotransferase</fullName>
    </submittedName>
</protein>
<dbReference type="PANTHER" id="PTHR47271:SF2">
    <property type="entry name" value="ARGININE DEIMINASE"/>
    <property type="match status" value="1"/>
</dbReference>
<dbReference type="Gene3D" id="3.75.10.10">
    <property type="entry name" value="L-arginine/glycine Amidinotransferase, Chain A"/>
    <property type="match status" value="1"/>
</dbReference>
<dbReference type="SUPFAM" id="SSF55909">
    <property type="entry name" value="Pentein"/>
    <property type="match status" value="1"/>
</dbReference>
<organism evidence="1 2">
    <name type="scientific">Halalkalibacter suaedae</name>
    <dbReference type="NCBI Taxonomy" id="2822140"/>
    <lineage>
        <taxon>Bacteria</taxon>
        <taxon>Bacillati</taxon>
        <taxon>Bacillota</taxon>
        <taxon>Bacilli</taxon>
        <taxon>Bacillales</taxon>
        <taxon>Bacillaceae</taxon>
        <taxon>Halalkalibacter</taxon>
    </lineage>
</organism>
<comment type="caution">
    <text evidence="1">The sequence shown here is derived from an EMBL/GenBank/DDBJ whole genome shotgun (WGS) entry which is preliminary data.</text>
</comment>
<dbReference type="PANTHER" id="PTHR47271">
    <property type="entry name" value="ARGININE DEIMINASE"/>
    <property type="match status" value="1"/>
</dbReference>
<proteinExistence type="predicted"/>
<keyword evidence="2" id="KW-1185">Reference proteome</keyword>
<evidence type="ECO:0000313" key="2">
    <source>
        <dbReference type="Proteomes" id="UP000678228"/>
    </source>
</evidence>
<gene>
    <name evidence="1" type="ORF">J7W16_21155</name>
</gene>
<dbReference type="AlphaFoldDB" id="A0A941AR33"/>
<dbReference type="RefSeq" id="WP_210599432.1">
    <property type="nucleotide sequence ID" value="NZ_JAGKSQ010000017.1"/>
</dbReference>
<reference evidence="1" key="1">
    <citation type="submission" date="2021-03" db="EMBL/GenBank/DDBJ databases">
        <title>Bacillus suaedae sp. nov., isolated from Suaeda aralocaspica.</title>
        <authorList>
            <person name="Lei R.F.R."/>
        </authorList>
    </citation>
    <scope>NUCLEOTIDE SEQUENCE</scope>
    <source>
        <strain evidence="1">YZJH907-2</strain>
    </source>
</reference>
<dbReference type="Proteomes" id="UP000678228">
    <property type="component" value="Unassembled WGS sequence"/>
</dbReference>
<evidence type="ECO:0000313" key="1">
    <source>
        <dbReference type="EMBL" id="MBP3953577.1"/>
    </source>
</evidence>